<evidence type="ECO:0000313" key="8">
    <source>
        <dbReference type="EMBL" id="CAA9262426.1"/>
    </source>
</evidence>
<feature type="compositionally biased region" description="Low complexity" evidence="5">
    <location>
        <begin position="499"/>
        <end position="512"/>
    </location>
</feature>
<keyword evidence="1" id="KW-0645">Protease</keyword>
<feature type="domain" description="Peptidase M10 metallopeptidase" evidence="7">
    <location>
        <begin position="409"/>
        <end position="459"/>
    </location>
</feature>
<dbReference type="GO" id="GO:0004222">
    <property type="term" value="F:metalloendopeptidase activity"/>
    <property type="evidence" value="ECO:0007669"/>
    <property type="project" value="InterPro"/>
</dbReference>
<accession>A0A6J4IX56</accession>
<evidence type="ECO:0000256" key="5">
    <source>
        <dbReference type="SAM" id="MobiDB-lite"/>
    </source>
</evidence>
<dbReference type="AlphaFoldDB" id="A0A6J4IX56"/>
<keyword evidence="6" id="KW-1133">Transmembrane helix</keyword>
<keyword evidence="3" id="KW-0378">Hydrolase</keyword>
<reference evidence="8" key="1">
    <citation type="submission" date="2020-02" db="EMBL/GenBank/DDBJ databases">
        <authorList>
            <person name="Meier V. D."/>
        </authorList>
    </citation>
    <scope>NUCLEOTIDE SEQUENCE</scope>
    <source>
        <strain evidence="8">AVDCRST_MAG10</strain>
    </source>
</reference>
<feature type="region of interest" description="Disordered" evidence="5">
    <location>
        <begin position="244"/>
        <end position="278"/>
    </location>
</feature>
<dbReference type="EMBL" id="CADCTB010000173">
    <property type="protein sequence ID" value="CAA9262426.1"/>
    <property type="molecule type" value="Genomic_DNA"/>
</dbReference>
<keyword evidence="2" id="KW-0479">Metal-binding</keyword>
<feature type="transmembrane region" description="Helical" evidence="6">
    <location>
        <begin position="222"/>
        <end position="242"/>
    </location>
</feature>
<keyword evidence="6" id="KW-0812">Transmembrane</keyword>
<evidence type="ECO:0000256" key="6">
    <source>
        <dbReference type="SAM" id="Phobius"/>
    </source>
</evidence>
<dbReference type="SUPFAM" id="SSF55486">
    <property type="entry name" value="Metalloproteases ('zincins'), catalytic domain"/>
    <property type="match status" value="1"/>
</dbReference>
<dbReference type="Pfam" id="PF00413">
    <property type="entry name" value="Peptidase_M10"/>
    <property type="match status" value="1"/>
</dbReference>
<dbReference type="Gene3D" id="3.40.390.10">
    <property type="entry name" value="Collagenase (Catalytic Domain)"/>
    <property type="match status" value="1"/>
</dbReference>
<evidence type="ECO:0000256" key="4">
    <source>
        <dbReference type="ARBA" id="ARBA00022833"/>
    </source>
</evidence>
<evidence type="ECO:0000256" key="1">
    <source>
        <dbReference type="ARBA" id="ARBA00022670"/>
    </source>
</evidence>
<dbReference type="InterPro" id="IPR001818">
    <property type="entry name" value="Pept_M10_metallopeptidase"/>
</dbReference>
<evidence type="ECO:0000256" key="3">
    <source>
        <dbReference type="ARBA" id="ARBA00022801"/>
    </source>
</evidence>
<keyword evidence="4" id="KW-0862">Zinc</keyword>
<protein>
    <submittedName>
        <fullName evidence="8">Matrixin</fullName>
    </submittedName>
</protein>
<dbReference type="GO" id="GO:0031012">
    <property type="term" value="C:extracellular matrix"/>
    <property type="evidence" value="ECO:0007669"/>
    <property type="project" value="InterPro"/>
</dbReference>
<feature type="compositionally biased region" description="Low complexity" evidence="5">
    <location>
        <begin position="250"/>
        <end position="266"/>
    </location>
</feature>
<keyword evidence="6" id="KW-0472">Membrane</keyword>
<dbReference type="GO" id="GO:0006508">
    <property type="term" value="P:proteolysis"/>
    <property type="evidence" value="ECO:0007669"/>
    <property type="project" value="UniProtKB-KW"/>
</dbReference>
<dbReference type="InterPro" id="IPR024079">
    <property type="entry name" value="MetalloPept_cat_dom_sf"/>
</dbReference>
<evidence type="ECO:0000259" key="7">
    <source>
        <dbReference type="Pfam" id="PF00413"/>
    </source>
</evidence>
<proteinExistence type="predicted"/>
<gene>
    <name evidence="8" type="ORF">AVDCRST_MAG10-2826</name>
</gene>
<dbReference type="GO" id="GO:0008270">
    <property type="term" value="F:zinc ion binding"/>
    <property type="evidence" value="ECO:0007669"/>
    <property type="project" value="InterPro"/>
</dbReference>
<organism evidence="8">
    <name type="scientific">uncultured Acidimicrobiales bacterium</name>
    <dbReference type="NCBI Taxonomy" id="310071"/>
    <lineage>
        <taxon>Bacteria</taxon>
        <taxon>Bacillati</taxon>
        <taxon>Actinomycetota</taxon>
        <taxon>Acidimicrobiia</taxon>
        <taxon>Acidimicrobiales</taxon>
        <taxon>environmental samples</taxon>
    </lineage>
</organism>
<feature type="region of interest" description="Disordered" evidence="5">
    <location>
        <begin position="487"/>
        <end position="512"/>
    </location>
</feature>
<sequence length="512" mass="53656">MGVDAVIVPRPMAVAALAVTGGEVRVTNTGPTDDEYSFTIDRESAQWGWVTPPTVVVPPGGEGSVKVLFRLPKSPKPPAGPLPFTVTVTSVRDKSVSTVAEGIVDVAPISDVVATLNPTTAQGSGPSHHTVALSNRGNIPVRARLSANDPDGHLDFDLEPVTLEAAPGTTASANLRVTPRRALRRGTAERAFEVVAQAEGQEPLTVGGRFTQEGTGVGRTPVIVAVVVVAVLVLAIAAMAMAGGDDEPETSTAAGSAAPPAGEDPACPARGHDNRDRGTTGALPFNYSFLFTTPDGCKPLRFNPCEPIHFIINPADAPPGGVEDVREGFRRIAEAGGYTFVDDGLTDSDRFDFGRQAYNPARYGERWAPIVVSWARLGSQGRNDVVIAGMGNGQVVDGAIVTGMLNLNVDARTDISRETPIPNGYGEGISWGRVILHELGHVFGLGHVESKNAIMHEALLEQTRSLTGYGVGDNQAWRLIGRQAGCTETPAPRQVPPIGGTRVGTTTTTAAR</sequence>
<name>A0A6J4IX56_9ACTN</name>
<evidence type="ECO:0000256" key="2">
    <source>
        <dbReference type="ARBA" id="ARBA00022723"/>
    </source>
</evidence>